<accession>A0ABQ7T5V5</accession>
<proteinExistence type="predicted"/>
<keyword evidence="2" id="KW-1185">Reference proteome</keyword>
<dbReference type="PANTHER" id="PTHR15992">
    <property type="entry name" value="HOLLIDAY JUNCTION RECOGNITION PROTEIN"/>
    <property type="match status" value="1"/>
</dbReference>
<evidence type="ECO:0000313" key="1">
    <source>
        <dbReference type="EMBL" id="KAH0624967.1"/>
    </source>
</evidence>
<dbReference type="Gene3D" id="6.10.250.2320">
    <property type="match status" value="1"/>
</dbReference>
<name>A0ABQ7T5V5_PHRPL</name>
<organism evidence="1 2">
    <name type="scientific">Phrynosoma platyrhinos</name>
    <name type="common">Desert horned lizard</name>
    <dbReference type="NCBI Taxonomy" id="52577"/>
    <lineage>
        <taxon>Eukaryota</taxon>
        <taxon>Metazoa</taxon>
        <taxon>Chordata</taxon>
        <taxon>Craniata</taxon>
        <taxon>Vertebrata</taxon>
        <taxon>Euteleostomi</taxon>
        <taxon>Lepidosauria</taxon>
        <taxon>Squamata</taxon>
        <taxon>Bifurcata</taxon>
        <taxon>Unidentata</taxon>
        <taxon>Episquamata</taxon>
        <taxon>Toxicofera</taxon>
        <taxon>Iguania</taxon>
        <taxon>Phrynosomatidae</taxon>
        <taxon>Phrynosomatinae</taxon>
        <taxon>Phrynosoma</taxon>
    </lineage>
</organism>
<comment type="caution">
    <text evidence="1">The sequence shown here is derived from an EMBL/GenBank/DDBJ whole genome shotgun (WGS) entry which is preliminary data.</text>
</comment>
<gene>
    <name evidence="1" type="ORF">JD844_032930</name>
</gene>
<reference evidence="1 2" key="1">
    <citation type="journal article" date="2022" name="Gigascience">
        <title>A chromosome-level genome assembly and annotation of the desert horned lizard, Phrynosoma platyrhinos, provides insight into chromosomal rearrangements among reptiles.</title>
        <authorList>
            <person name="Koochekian N."/>
            <person name="Ascanio A."/>
            <person name="Farleigh K."/>
            <person name="Card D.C."/>
            <person name="Schield D.R."/>
            <person name="Castoe T.A."/>
            <person name="Jezkova T."/>
        </authorList>
    </citation>
    <scope>NUCLEOTIDE SEQUENCE [LARGE SCALE GENOMIC DNA]</scope>
    <source>
        <strain evidence="1">NK-2021</strain>
    </source>
</reference>
<sequence length="737" mass="82945">MERRLKRSRARFAAAMSGIMEKYNFPFNDDMIVSIKSLTYDTPDGQKVWGEESSSEIIDRSYQKQQASDFENEKYAAYEENVPPICSSGTPVKNKCRVEVDLLLEDGASSIPKVLTVARTKARNDHQWLPLQELNNDSLSGHPDVVPRKEVLTTNGHSALLCYQQSNSDAPRLANGAMVPRNPFLWNNNETGFSSFLEMYESADEHCSWNNVTIADLYPKMVKTLSRLLHKASSSSLIKWNKYGYWHPKKTKLNASKERIRNFRSLNFKSSLTVTDDNQKKHKLSMTNMRSNSSFDEGELQTECSVNNVTRVVSSLSCDMDNMEVDSSGIVENHSFDEKVGQNSMETTIFHGIVSADETFLVRSPTCTPLSSDSVEDSHTFEESLSPMDPADSGAVFNLTAEDKPGEMNTVASKAASCLSLSLNSSTNSYLQNKLSAAKPSNTLLENHETKIFNKAILLQRSYSLSSLPVNRSPVKVRQKCEDAFEKMYKELCSPVMQKSFSNMYTSPQKSTKLCTSSFNGVSSRYHQKCNSTFDSIYQQLCSEGFPKSPTFLRAASLKRKYEGLHMSETVNALVNSPVRTLPVVSKIKRAASFFNEDSRCSPIKRFKNISENNYRICEKLPSWKNNLQKTDMTFTLYTPNVNYWTSHMDSGCSVPSNHSFLAAPSANITVDLIILALIMDFFVMVQPLTSALIRVSRCLNYNDGQMRSKNAHLEELVCKDYEGSSLEGCIKELHNF</sequence>
<dbReference type="Proteomes" id="UP000826234">
    <property type="component" value="Unassembled WGS sequence"/>
</dbReference>
<dbReference type="PANTHER" id="PTHR15992:SF5">
    <property type="entry name" value="HOLLIDAY JUNCTION RECOGNITION PROTEIN"/>
    <property type="match status" value="1"/>
</dbReference>
<dbReference type="EMBL" id="JAIPUX010001232">
    <property type="protein sequence ID" value="KAH0624967.1"/>
    <property type="molecule type" value="Genomic_DNA"/>
</dbReference>
<evidence type="ECO:0000313" key="2">
    <source>
        <dbReference type="Proteomes" id="UP000826234"/>
    </source>
</evidence>
<protein>
    <submittedName>
        <fullName evidence="1">Uncharacterized protein</fullName>
    </submittedName>
</protein>